<feature type="region of interest" description="Disordered" evidence="1">
    <location>
        <begin position="144"/>
        <end position="167"/>
    </location>
</feature>
<dbReference type="AlphaFoldDB" id="A0A9P5VPL8"/>
<sequence>MAIQLLDPGCMAVSRGVLYAAFEGHQSGGGETLLTLIKTEHPIKSTGNTTWSVVSATPAEYFGRIGEIECDVDKNGIFTMRLPDGIIYRYEPLAPRASRASRAQTCSSDSNGLGEWKRVDLVDPYAVKSWRRLILQPEIMPSVNNKSNSGQGEGEEMRENRATIEIL</sequence>
<protein>
    <submittedName>
        <fullName evidence="2">Uncharacterized protein</fullName>
    </submittedName>
</protein>
<proteinExistence type="predicted"/>
<name>A0A9P5VPL8_9FUNG</name>
<feature type="compositionally biased region" description="Basic and acidic residues" evidence="1">
    <location>
        <begin position="155"/>
        <end position="167"/>
    </location>
</feature>
<accession>A0A9P5VPL8</accession>
<keyword evidence="3" id="KW-1185">Reference proteome</keyword>
<evidence type="ECO:0000256" key="1">
    <source>
        <dbReference type="SAM" id="MobiDB-lite"/>
    </source>
</evidence>
<organism evidence="2 3">
    <name type="scientific">Podila minutissima</name>
    <dbReference type="NCBI Taxonomy" id="64525"/>
    <lineage>
        <taxon>Eukaryota</taxon>
        <taxon>Fungi</taxon>
        <taxon>Fungi incertae sedis</taxon>
        <taxon>Mucoromycota</taxon>
        <taxon>Mortierellomycotina</taxon>
        <taxon>Mortierellomycetes</taxon>
        <taxon>Mortierellales</taxon>
        <taxon>Mortierellaceae</taxon>
        <taxon>Podila</taxon>
    </lineage>
</organism>
<reference evidence="2" key="1">
    <citation type="journal article" date="2020" name="Fungal Divers.">
        <title>Resolving the Mortierellaceae phylogeny through synthesis of multi-gene phylogenetics and phylogenomics.</title>
        <authorList>
            <person name="Vandepol N."/>
            <person name="Liber J."/>
            <person name="Desiro A."/>
            <person name="Na H."/>
            <person name="Kennedy M."/>
            <person name="Barry K."/>
            <person name="Grigoriev I.V."/>
            <person name="Miller A.N."/>
            <person name="O'Donnell K."/>
            <person name="Stajich J.E."/>
            <person name="Bonito G."/>
        </authorList>
    </citation>
    <scope>NUCLEOTIDE SEQUENCE</scope>
    <source>
        <strain evidence="2">NVP1</strain>
    </source>
</reference>
<gene>
    <name evidence="2" type="ORF">BG006_010992</name>
</gene>
<dbReference type="Proteomes" id="UP000696485">
    <property type="component" value="Unassembled WGS sequence"/>
</dbReference>
<comment type="caution">
    <text evidence="2">The sequence shown here is derived from an EMBL/GenBank/DDBJ whole genome shotgun (WGS) entry which is preliminary data.</text>
</comment>
<dbReference type="EMBL" id="JAAAUY010000091">
    <property type="protein sequence ID" value="KAF9335647.1"/>
    <property type="molecule type" value="Genomic_DNA"/>
</dbReference>
<evidence type="ECO:0000313" key="2">
    <source>
        <dbReference type="EMBL" id="KAF9335647.1"/>
    </source>
</evidence>
<evidence type="ECO:0000313" key="3">
    <source>
        <dbReference type="Proteomes" id="UP000696485"/>
    </source>
</evidence>